<keyword evidence="3 8" id="KW-0349">Heme</keyword>
<evidence type="ECO:0000256" key="1">
    <source>
        <dbReference type="ARBA" id="ARBA00001971"/>
    </source>
</evidence>
<dbReference type="InterPro" id="IPR001128">
    <property type="entry name" value="Cyt_P450"/>
</dbReference>
<dbReference type="GO" id="GO:0020037">
    <property type="term" value="F:heme binding"/>
    <property type="evidence" value="ECO:0007669"/>
    <property type="project" value="InterPro"/>
</dbReference>
<reference evidence="10" key="1">
    <citation type="submission" date="2022-12" db="EMBL/GenBank/DDBJ databases">
        <authorList>
            <person name="Petersen C."/>
        </authorList>
    </citation>
    <scope>NUCLEOTIDE SEQUENCE</scope>
    <source>
        <strain evidence="10">IBT 15544</strain>
    </source>
</reference>
<dbReference type="GO" id="GO:0043386">
    <property type="term" value="P:mycotoxin biosynthetic process"/>
    <property type="evidence" value="ECO:0007669"/>
    <property type="project" value="UniProtKB-ARBA"/>
</dbReference>
<evidence type="ECO:0000256" key="6">
    <source>
        <dbReference type="ARBA" id="ARBA00023004"/>
    </source>
</evidence>
<evidence type="ECO:0000256" key="3">
    <source>
        <dbReference type="ARBA" id="ARBA00022617"/>
    </source>
</evidence>
<dbReference type="InterPro" id="IPR017972">
    <property type="entry name" value="Cyt_P450_CS"/>
</dbReference>
<evidence type="ECO:0000256" key="2">
    <source>
        <dbReference type="ARBA" id="ARBA00010617"/>
    </source>
</evidence>
<dbReference type="InterPro" id="IPR002403">
    <property type="entry name" value="Cyt_P450_E_grp-IV"/>
</dbReference>
<comment type="cofactor">
    <cofactor evidence="1 8">
        <name>heme</name>
        <dbReference type="ChEBI" id="CHEBI:30413"/>
    </cofactor>
</comment>
<evidence type="ECO:0000256" key="8">
    <source>
        <dbReference type="PIRSR" id="PIRSR602403-1"/>
    </source>
</evidence>
<evidence type="ECO:0000256" key="5">
    <source>
        <dbReference type="ARBA" id="ARBA00023002"/>
    </source>
</evidence>
<dbReference type="GeneID" id="83183133"/>
<evidence type="ECO:0000313" key="11">
    <source>
        <dbReference type="Proteomes" id="UP001150904"/>
    </source>
</evidence>
<protein>
    <recommendedName>
        <fullName evidence="12">Cytochrome P450</fullName>
    </recommendedName>
</protein>
<keyword evidence="11" id="KW-1185">Reference proteome</keyword>
<dbReference type="PRINTS" id="PR00465">
    <property type="entry name" value="EP450IV"/>
</dbReference>
<dbReference type="EMBL" id="JAPQKR010000015">
    <property type="protein sequence ID" value="KAJ5195332.1"/>
    <property type="molecule type" value="Genomic_DNA"/>
</dbReference>
<keyword evidence="5 9" id="KW-0560">Oxidoreductase</keyword>
<evidence type="ECO:0000256" key="9">
    <source>
        <dbReference type="RuleBase" id="RU000461"/>
    </source>
</evidence>
<dbReference type="Pfam" id="PF00067">
    <property type="entry name" value="p450"/>
    <property type="match status" value="1"/>
</dbReference>
<evidence type="ECO:0008006" key="12">
    <source>
        <dbReference type="Google" id="ProtNLM"/>
    </source>
</evidence>
<accession>A0A9W9JFI2</accession>
<gene>
    <name evidence="10" type="ORF">N7498_008770</name>
</gene>
<dbReference type="PANTHER" id="PTHR46206">
    <property type="entry name" value="CYTOCHROME P450"/>
    <property type="match status" value="1"/>
</dbReference>
<reference evidence="10" key="2">
    <citation type="journal article" date="2023" name="IMA Fungus">
        <title>Comparative genomic study of the Penicillium genus elucidates a diverse pangenome and 15 lateral gene transfer events.</title>
        <authorList>
            <person name="Petersen C."/>
            <person name="Sorensen T."/>
            <person name="Nielsen M.R."/>
            <person name="Sondergaard T.E."/>
            <person name="Sorensen J.L."/>
            <person name="Fitzpatrick D.A."/>
            <person name="Frisvad J.C."/>
            <person name="Nielsen K.L."/>
        </authorList>
    </citation>
    <scope>NUCLEOTIDE SEQUENCE</scope>
    <source>
        <strain evidence="10">IBT 15544</strain>
    </source>
</reference>
<dbReference type="CDD" id="cd11041">
    <property type="entry name" value="CYP503A1-like"/>
    <property type="match status" value="1"/>
</dbReference>
<evidence type="ECO:0000256" key="4">
    <source>
        <dbReference type="ARBA" id="ARBA00022723"/>
    </source>
</evidence>
<dbReference type="Proteomes" id="UP001150904">
    <property type="component" value="Unassembled WGS sequence"/>
</dbReference>
<keyword evidence="7 9" id="KW-0503">Monooxygenase</keyword>
<dbReference type="AlphaFoldDB" id="A0A9W9JFI2"/>
<dbReference type="Gene3D" id="1.10.630.10">
    <property type="entry name" value="Cytochrome P450"/>
    <property type="match status" value="1"/>
</dbReference>
<sequence>MAVLTELLDTPYLVQGVCVALALVFVSSFWKDVSDEIPYGRVPLVGKSWWDLSNQKAKSRFTSSARALIAEGFAKGINVFQVMGATSPLIVLHPKYIDEIKSHPHLDFEGATQKVDRILRMLVTGLIPYQNFFDDRIPGFEPFHSAGAGKVILDTVRIKLTQALGSLTIPLSRETAATVKDTFPPSNDWKTYNFFQKVPYMVARVSTLVFMGENTCRDEDWINVSVNYTIDAFMAARELRRWPSILRPLAHWFLPTTQKLRKHLAVAHSIVDREIEKREMIRAGKLPQEDPPRTHTDALDWFEELSTAYNQPMDRSRGQIGLSVAAIHTTSNLLTNILYDLAAYPEYIQPLRDEICAVAAEDGVFKKTSLLKLKLMDSVMKESQRVHPVSMTSMNRLALKEIPLSDGTVIPKGATVVVSAHVNEDESIYPNAHTYDGYRFYKKRQEPGNEHRFQLVTTTRESFGFGHGVHACPGRFFAANESKILLIHLLLKYDWKFKEDRGRPKNFENGTESITDPTIEMLIRSRVPEVDLAALGE</sequence>
<keyword evidence="4 8" id="KW-0479">Metal-binding</keyword>
<dbReference type="SUPFAM" id="SSF48264">
    <property type="entry name" value="Cytochrome P450"/>
    <property type="match status" value="1"/>
</dbReference>
<comment type="similarity">
    <text evidence="2 9">Belongs to the cytochrome P450 family.</text>
</comment>
<comment type="caution">
    <text evidence="10">The sequence shown here is derived from an EMBL/GenBank/DDBJ whole genome shotgun (WGS) entry which is preliminary data.</text>
</comment>
<dbReference type="InterPro" id="IPR036396">
    <property type="entry name" value="Cyt_P450_sf"/>
</dbReference>
<dbReference type="GO" id="GO:0004497">
    <property type="term" value="F:monooxygenase activity"/>
    <property type="evidence" value="ECO:0007669"/>
    <property type="project" value="UniProtKB-KW"/>
</dbReference>
<dbReference type="PROSITE" id="PS00086">
    <property type="entry name" value="CYTOCHROME_P450"/>
    <property type="match status" value="1"/>
</dbReference>
<dbReference type="GO" id="GO:0016705">
    <property type="term" value="F:oxidoreductase activity, acting on paired donors, with incorporation or reduction of molecular oxygen"/>
    <property type="evidence" value="ECO:0007669"/>
    <property type="project" value="InterPro"/>
</dbReference>
<proteinExistence type="inferred from homology"/>
<evidence type="ECO:0000256" key="7">
    <source>
        <dbReference type="ARBA" id="ARBA00023033"/>
    </source>
</evidence>
<dbReference type="RefSeq" id="XP_058305820.1">
    <property type="nucleotide sequence ID" value="XM_058455832.1"/>
</dbReference>
<dbReference type="GO" id="GO:0005506">
    <property type="term" value="F:iron ion binding"/>
    <property type="evidence" value="ECO:0007669"/>
    <property type="project" value="InterPro"/>
</dbReference>
<organism evidence="10 11">
    <name type="scientific">Penicillium cinerascens</name>
    <dbReference type="NCBI Taxonomy" id="70096"/>
    <lineage>
        <taxon>Eukaryota</taxon>
        <taxon>Fungi</taxon>
        <taxon>Dikarya</taxon>
        <taxon>Ascomycota</taxon>
        <taxon>Pezizomycotina</taxon>
        <taxon>Eurotiomycetes</taxon>
        <taxon>Eurotiomycetidae</taxon>
        <taxon>Eurotiales</taxon>
        <taxon>Aspergillaceae</taxon>
        <taxon>Penicillium</taxon>
    </lineage>
</organism>
<dbReference type="OrthoDB" id="1844152at2759"/>
<feature type="binding site" description="axial binding residue" evidence="8">
    <location>
        <position position="472"/>
    </location>
    <ligand>
        <name>heme</name>
        <dbReference type="ChEBI" id="CHEBI:30413"/>
    </ligand>
    <ligandPart>
        <name>Fe</name>
        <dbReference type="ChEBI" id="CHEBI:18248"/>
    </ligandPart>
</feature>
<evidence type="ECO:0000313" key="10">
    <source>
        <dbReference type="EMBL" id="KAJ5195332.1"/>
    </source>
</evidence>
<keyword evidence="6 8" id="KW-0408">Iron</keyword>
<name>A0A9W9JFI2_9EURO</name>
<dbReference type="PANTHER" id="PTHR46206:SF2">
    <property type="entry name" value="CYTOCHROME P450 MONOOXYGENASE AUSG-RELATED"/>
    <property type="match status" value="1"/>
</dbReference>